<feature type="domain" description="BMC circularly permuted" evidence="2">
    <location>
        <begin position="29"/>
        <end position="134"/>
    </location>
</feature>
<dbReference type="PROSITE" id="PS51931">
    <property type="entry name" value="BMC_CP"/>
    <property type="match status" value="2"/>
</dbReference>
<comment type="caution">
    <text evidence="3">The sequence shown here is derived from an EMBL/GenBank/DDBJ whole genome shotgun (WGS) entry which is preliminary data.</text>
</comment>
<organism evidence="3 4">
    <name type="scientific">Sphaerisporangium flaviroseum</name>
    <dbReference type="NCBI Taxonomy" id="509199"/>
    <lineage>
        <taxon>Bacteria</taxon>
        <taxon>Bacillati</taxon>
        <taxon>Actinomycetota</taxon>
        <taxon>Actinomycetes</taxon>
        <taxon>Streptosporangiales</taxon>
        <taxon>Streptosporangiaceae</taxon>
        <taxon>Sphaerisporangium</taxon>
    </lineage>
</organism>
<protein>
    <recommendedName>
        <fullName evidence="2">BMC circularly permuted domain-containing protein</fullName>
    </recommendedName>
</protein>
<evidence type="ECO:0000313" key="3">
    <source>
        <dbReference type="EMBL" id="GAA3800195.1"/>
    </source>
</evidence>
<dbReference type="InterPro" id="IPR037233">
    <property type="entry name" value="CcmK-like_sf"/>
</dbReference>
<dbReference type="EMBL" id="BAAAZR010000002">
    <property type="protein sequence ID" value="GAA3800195.1"/>
    <property type="molecule type" value="Genomic_DNA"/>
</dbReference>
<dbReference type="Gene3D" id="3.30.70.1710">
    <property type="match status" value="2"/>
</dbReference>
<evidence type="ECO:0000256" key="1">
    <source>
        <dbReference type="SAM" id="MobiDB-lite"/>
    </source>
</evidence>
<evidence type="ECO:0000259" key="2">
    <source>
        <dbReference type="PROSITE" id="PS51931"/>
    </source>
</evidence>
<name>A0ABP7HS98_9ACTN</name>
<keyword evidence="4" id="KW-1185">Reference proteome</keyword>
<dbReference type="CDD" id="cd07052">
    <property type="entry name" value="BMC_like_1_repeat2"/>
    <property type="match status" value="1"/>
</dbReference>
<reference evidence="4" key="1">
    <citation type="journal article" date="2019" name="Int. J. Syst. Evol. Microbiol.">
        <title>The Global Catalogue of Microorganisms (GCM) 10K type strain sequencing project: providing services to taxonomists for standard genome sequencing and annotation.</title>
        <authorList>
            <consortium name="The Broad Institute Genomics Platform"/>
            <consortium name="The Broad Institute Genome Sequencing Center for Infectious Disease"/>
            <person name="Wu L."/>
            <person name="Ma J."/>
        </authorList>
    </citation>
    <scope>NUCLEOTIDE SEQUENCE [LARGE SCALE GENOMIC DNA]</scope>
    <source>
        <strain evidence="4">JCM 16908</strain>
    </source>
</reference>
<dbReference type="Proteomes" id="UP001500888">
    <property type="component" value="Unassembled WGS sequence"/>
</dbReference>
<feature type="region of interest" description="Disordered" evidence="1">
    <location>
        <begin position="1"/>
        <end position="23"/>
    </location>
</feature>
<sequence length="235" mass="25273">MSTPTRSRSRAAKPVPAAAGESEGRRSAELRVYLLIENLRRQFTAAMAAPTRARGYPPYEGQHALIVEVAPGLAIERVIDLALRSVPSVEPGILFVERQFGVLEVHGSSLEDVRRAGRAILDGIGASPADQLKPRVLYTDVIEDITDQHAVLVNRNRQASMVLPGETLLVCEMTPALFATVAANEAEKAAPDITLVDVQMIGSAGRLYLSGPAESVRTARDAITRVLSAVEGRDQ</sequence>
<feature type="domain" description="BMC circularly permuted" evidence="2">
    <location>
        <begin position="135"/>
        <end position="235"/>
    </location>
</feature>
<proteinExistence type="predicted"/>
<dbReference type="InterPro" id="IPR044870">
    <property type="entry name" value="BMC_CP"/>
</dbReference>
<accession>A0ABP7HS98</accession>
<evidence type="ECO:0000313" key="4">
    <source>
        <dbReference type="Proteomes" id="UP001500888"/>
    </source>
</evidence>
<gene>
    <name evidence="3" type="ORF">GCM10022226_19650</name>
</gene>